<dbReference type="EMBL" id="FNKK01000002">
    <property type="protein sequence ID" value="SDQ69456.1"/>
    <property type="molecule type" value="Genomic_DNA"/>
</dbReference>
<dbReference type="OrthoDB" id="3531612at2"/>
<name>A0A1H1D0X7_9ACTN</name>
<protein>
    <submittedName>
        <fullName evidence="1">Uncharacterized protein</fullName>
    </submittedName>
</protein>
<dbReference type="Proteomes" id="UP000217103">
    <property type="component" value="Unassembled WGS sequence"/>
</dbReference>
<evidence type="ECO:0000313" key="1">
    <source>
        <dbReference type="EMBL" id="SDQ69456.1"/>
    </source>
</evidence>
<dbReference type="RefSeq" id="WP_093258547.1">
    <property type="nucleotide sequence ID" value="NZ_FNKK01000002.1"/>
</dbReference>
<dbReference type="AlphaFoldDB" id="A0A1H1D0X7"/>
<organism evidence="1 2">
    <name type="scientific">Thermostaphylospora chromogena</name>
    <dbReference type="NCBI Taxonomy" id="35622"/>
    <lineage>
        <taxon>Bacteria</taxon>
        <taxon>Bacillati</taxon>
        <taxon>Actinomycetota</taxon>
        <taxon>Actinomycetes</taxon>
        <taxon>Streptosporangiales</taxon>
        <taxon>Thermomonosporaceae</taxon>
        <taxon>Thermostaphylospora</taxon>
    </lineage>
</organism>
<reference evidence="1 2" key="1">
    <citation type="submission" date="2016-10" db="EMBL/GenBank/DDBJ databases">
        <authorList>
            <person name="de Groot N.N."/>
        </authorList>
    </citation>
    <scope>NUCLEOTIDE SEQUENCE [LARGE SCALE GENOMIC DNA]</scope>
    <source>
        <strain evidence="1 2">DSM 43794</strain>
    </source>
</reference>
<sequence length="155" mass="16642">MSASLARLVLSFADKELVFDRGDVNAEAQANLMAFGPVPGDFDVRPVEQALIAVGARLGARFADFAGPVTFYAWYDEQAGQLRCSVASVEPGDLPFRGTFQLVDSPVPVLALMGADALPGVVPWTDLREVAAEEDADPSEQVERAFPVFAVKLTR</sequence>
<gene>
    <name evidence="1" type="ORF">SAMN04489764_1731</name>
</gene>
<keyword evidence="2" id="KW-1185">Reference proteome</keyword>
<accession>A0A1H1D0X7</accession>
<evidence type="ECO:0000313" key="2">
    <source>
        <dbReference type="Proteomes" id="UP000217103"/>
    </source>
</evidence>
<proteinExistence type="predicted"/>